<name>A0A8S2J7I8_9BILA</name>
<evidence type="ECO:0000313" key="1">
    <source>
        <dbReference type="EMBL" id="CAF3797513.1"/>
    </source>
</evidence>
<dbReference type="EMBL" id="CAJOBJ010003984">
    <property type="protein sequence ID" value="CAF3985194.1"/>
    <property type="molecule type" value="Genomic_DNA"/>
</dbReference>
<gene>
    <name evidence="1" type="ORF">BYL167_LOCUS2806</name>
    <name evidence="2" type="ORF">GIL414_LOCUS10899</name>
</gene>
<dbReference type="AlphaFoldDB" id="A0A8S2J7I8"/>
<reference evidence="1" key="1">
    <citation type="submission" date="2021-02" db="EMBL/GenBank/DDBJ databases">
        <authorList>
            <person name="Nowell W R."/>
        </authorList>
    </citation>
    <scope>NUCLEOTIDE SEQUENCE</scope>
</reference>
<accession>A0A8S2J7I8</accession>
<protein>
    <submittedName>
        <fullName evidence="1">Uncharacterized protein</fullName>
    </submittedName>
</protein>
<proteinExistence type="predicted"/>
<evidence type="ECO:0000313" key="3">
    <source>
        <dbReference type="Proteomes" id="UP000681967"/>
    </source>
</evidence>
<dbReference type="Proteomes" id="UP000681967">
    <property type="component" value="Unassembled WGS sequence"/>
</dbReference>
<dbReference type="EMBL" id="CAJOBH010000509">
    <property type="protein sequence ID" value="CAF3797513.1"/>
    <property type="molecule type" value="Genomic_DNA"/>
</dbReference>
<dbReference type="Proteomes" id="UP000681720">
    <property type="component" value="Unassembled WGS sequence"/>
</dbReference>
<sequence>MLPNEIIDRISKELFGIDLFHFTLANESHLAISNYHLIQLLRLKSNIKLDKEIKSLLDMSKSPYMIVQNGIGLVLSSYKWSDFVYGAFKFNMIQKSLKYYSTTTFFLYCRLWSFTPFYYEASYPTLDIFAYSYLLEPRTLCDEEYALFKTFGYNQSKPDIVNNFDQFLQNFTSRYDYHTWSTYIDWNLFIIAGGSVVLSLLARPLFQNTSDIDLFFLKESEHLFKISVSSSNPDFPLTKQLTQIINSSEILFVSILKLVQFDLYRKFTINDIFHDKNFAPSLIIQLIRPTTTPTNISRIIHSFDLDICAAAFNSKKVIISFACLQALNSGFTTCYAVPFSTSEFMKRAPRFYKYQQRGFNILIPQQFDINKFLATPVEDCKETRPEQIYRFRRRHFGDNCDSFSIQKKFCEYYNLI</sequence>
<organism evidence="1 3">
    <name type="scientific">Rotaria magnacalcarata</name>
    <dbReference type="NCBI Taxonomy" id="392030"/>
    <lineage>
        <taxon>Eukaryota</taxon>
        <taxon>Metazoa</taxon>
        <taxon>Spiralia</taxon>
        <taxon>Gnathifera</taxon>
        <taxon>Rotifera</taxon>
        <taxon>Eurotatoria</taxon>
        <taxon>Bdelloidea</taxon>
        <taxon>Philodinida</taxon>
        <taxon>Philodinidae</taxon>
        <taxon>Rotaria</taxon>
    </lineage>
</organism>
<comment type="caution">
    <text evidence="1">The sequence shown here is derived from an EMBL/GenBank/DDBJ whole genome shotgun (WGS) entry which is preliminary data.</text>
</comment>
<evidence type="ECO:0000313" key="2">
    <source>
        <dbReference type="EMBL" id="CAF3985194.1"/>
    </source>
</evidence>